<sequence length="246" mass="27012">MKDLKPLIGITSSMELDETNYMINKDNINAIAGAGGMPVMLPYLLADEDVGQLASTIDGLYLTGGYDIDPTYFTEEPHPNLGTIIPSRDAFEIPLIQKMFELGKPVLAVCRGCQILNIAAGGDMYQDIYAQIHHELLQHNQNAPSTHGSHLVNVCKGSLLHHLIGKETLKVNSRHHQANRAVADSFQISGKANDGIIEAIESIDLPFVLGLQWHPESMIDDKDSQKIFQGFITSCKQKGEFSGENN</sequence>
<accession>A0A917LYX9</accession>
<reference evidence="1" key="2">
    <citation type="submission" date="2020-09" db="EMBL/GenBank/DDBJ databases">
        <authorList>
            <person name="Sun Q."/>
            <person name="Zhou Y."/>
        </authorList>
    </citation>
    <scope>NUCLEOTIDE SEQUENCE</scope>
    <source>
        <strain evidence="1">CGMCC 1.12754</strain>
    </source>
</reference>
<dbReference type="InterPro" id="IPR011697">
    <property type="entry name" value="Peptidase_C26"/>
</dbReference>
<comment type="caution">
    <text evidence="1">The sequence shown here is derived from an EMBL/GenBank/DDBJ whole genome shotgun (WGS) entry which is preliminary data.</text>
</comment>
<dbReference type="EMBL" id="BMFR01000002">
    <property type="protein sequence ID" value="GGG68046.1"/>
    <property type="molecule type" value="Genomic_DNA"/>
</dbReference>
<organism evidence="1 2">
    <name type="scientific">Virgibacillus oceani</name>
    <dbReference type="NCBI Taxonomy" id="1479511"/>
    <lineage>
        <taxon>Bacteria</taxon>
        <taxon>Bacillati</taxon>
        <taxon>Bacillota</taxon>
        <taxon>Bacilli</taxon>
        <taxon>Bacillales</taxon>
        <taxon>Bacillaceae</taxon>
        <taxon>Virgibacillus</taxon>
    </lineage>
</organism>
<proteinExistence type="predicted"/>
<dbReference type="InterPro" id="IPR029062">
    <property type="entry name" value="Class_I_gatase-like"/>
</dbReference>
<dbReference type="PANTHER" id="PTHR43235">
    <property type="entry name" value="GLUTAMINE AMIDOTRANSFERASE PB2B2.05-RELATED"/>
    <property type="match status" value="1"/>
</dbReference>
<dbReference type="PROSITE" id="PS51273">
    <property type="entry name" value="GATASE_TYPE_1"/>
    <property type="match status" value="1"/>
</dbReference>
<dbReference type="Pfam" id="PF07722">
    <property type="entry name" value="Peptidase_C26"/>
    <property type="match status" value="1"/>
</dbReference>
<dbReference type="InterPro" id="IPR044668">
    <property type="entry name" value="PuuD-like"/>
</dbReference>
<dbReference type="Gene3D" id="3.40.50.880">
    <property type="match status" value="1"/>
</dbReference>
<dbReference type="GO" id="GO:0033969">
    <property type="term" value="F:gamma-glutamyl-gamma-aminobutyrate hydrolase activity"/>
    <property type="evidence" value="ECO:0007669"/>
    <property type="project" value="TreeGrafter"/>
</dbReference>
<evidence type="ECO:0000313" key="2">
    <source>
        <dbReference type="Proteomes" id="UP000622860"/>
    </source>
</evidence>
<dbReference type="CDD" id="cd01745">
    <property type="entry name" value="GATase1_2"/>
    <property type="match status" value="1"/>
</dbReference>
<reference evidence="1" key="1">
    <citation type="journal article" date="2014" name="Int. J. Syst. Evol. Microbiol.">
        <title>Complete genome sequence of Corynebacterium casei LMG S-19264T (=DSM 44701T), isolated from a smear-ripened cheese.</title>
        <authorList>
            <consortium name="US DOE Joint Genome Institute (JGI-PGF)"/>
            <person name="Walter F."/>
            <person name="Albersmeier A."/>
            <person name="Kalinowski J."/>
            <person name="Ruckert C."/>
        </authorList>
    </citation>
    <scope>NUCLEOTIDE SEQUENCE</scope>
    <source>
        <strain evidence="1">CGMCC 1.12754</strain>
    </source>
</reference>
<dbReference type="AlphaFoldDB" id="A0A917LYX9"/>
<name>A0A917LYX9_9BACI</name>
<evidence type="ECO:0000313" key="1">
    <source>
        <dbReference type="EMBL" id="GGG68046.1"/>
    </source>
</evidence>
<keyword evidence="2" id="KW-1185">Reference proteome</keyword>
<dbReference type="Proteomes" id="UP000622860">
    <property type="component" value="Unassembled WGS sequence"/>
</dbReference>
<dbReference type="GO" id="GO:0006598">
    <property type="term" value="P:polyamine catabolic process"/>
    <property type="evidence" value="ECO:0007669"/>
    <property type="project" value="TreeGrafter"/>
</dbReference>
<dbReference type="SUPFAM" id="SSF52317">
    <property type="entry name" value="Class I glutamine amidotransferase-like"/>
    <property type="match status" value="1"/>
</dbReference>
<dbReference type="GO" id="GO:0005829">
    <property type="term" value="C:cytosol"/>
    <property type="evidence" value="ECO:0007669"/>
    <property type="project" value="TreeGrafter"/>
</dbReference>
<gene>
    <name evidence="1" type="ORF">GCM10011398_09820</name>
</gene>
<dbReference type="FunFam" id="3.40.50.880:FF:000030">
    <property type="entry name" value="Gamma-glutamyl-gamma-aminobutyrate hydrolase PuuD"/>
    <property type="match status" value="1"/>
</dbReference>
<protein>
    <submittedName>
        <fullName evidence="1">Anthranilate synthase component II</fullName>
    </submittedName>
</protein>
<dbReference type="PANTHER" id="PTHR43235:SF1">
    <property type="entry name" value="GLUTAMINE AMIDOTRANSFERASE PB2B2.05-RELATED"/>
    <property type="match status" value="1"/>
</dbReference>